<evidence type="ECO:0000256" key="1">
    <source>
        <dbReference type="ARBA" id="ARBA00007320"/>
    </source>
</evidence>
<dbReference type="InterPro" id="IPR001196">
    <property type="entry name" value="Ribosomal_uL15_CS"/>
</dbReference>
<dbReference type="PANTHER" id="PTHR12934">
    <property type="entry name" value="50S RIBOSOMAL PROTEIN L15"/>
    <property type="match status" value="1"/>
</dbReference>
<protein>
    <recommendedName>
        <fullName evidence="4">Large ribosomal subunit protein uL15</fullName>
    </recommendedName>
</protein>
<feature type="region of interest" description="Disordered" evidence="6">
    <location>
        <begin position="1"/>
        <end position="50"/>
    </location>
</feature>
<gene>
    <name evidence="4" type="primary">rplO</name>
    <name evidence="8" type="ORF">B4O97_00265</name>
</gene>
<evidence type="ECO:0000313" key="8">
    <source>
        <dbReference type="EMBL" id="ORC38225.1"/>
    </source>
</evidence>
<feature type="domain" description="Large ribosomal subunit protein uL15/eL18" evidence="7">
    <location>
        <begin position="74"/>
        <end position="142"/>
    </location>
</feature>
<comment type="similarity">
    <text evidence="1 4 5">Belongs to the universal ribosomal protein uL15 family.</text>
</comment>
<dbReference type="InterPro" id="IPR030878">
    <property type="entry name" value="Ribosomal_uL15"/>
</dbReference>
<keyword evidence="2 4" id="KW-0689">Ribosomal protein</keyword>
<dbReference type="SUPFAM" id="SSF52080">
    <property type="entry name" value="Ribosomal proteins L15p and L18e"/>
    <property type="match status" value="1"/>
</dbReference>
<dbReference type="PROSITE" id="PS00475">
    <property type="entry name" value="RIBOSOMAL_L15"/>
    <property type="match status" value="1"/>
</dbReference>
<evidence type="ECO:0000256" key="4">
    <source>
        <dbReference type="HAMAP-Rule" id="MF_01341"/>
    </source>
</evidence>
<name>A0A1Y1S3J5_9SPIO</name>
<keyword evidence="3 4" id="KW-0687">Ribonucleoprotein</keyword>
<dbReference type="OrthoDB" id="9810293at2"/>
<evidence type="ECO:0000313" key="9">
    <source>
        <dbReference type="Proteomes" id="UP000192343"/>
    </source>
</evidence>
<evidence type="ECO:0000256" key="3">
    <source>
        <dbReference type="ARBA" id="ARBA00023274"/>
    </source>
</evidence>
<dbReference type="Proteomes" id="UP000192343">
    <property type="component" value="Unassembled WGS sequence"/>
</dbReference>
<dbReference type="InterPro" id="IPR021131">
    <property type="entry name" value="Ribosomal_uL15/eL18"/>
</dbReference>
<dbReference type="GO" id="GO:0022625">
    <property type="term" value="C:cytosolic large ribosomal subunit"/>
    <property type="evidence" value="ECO:0007669"/>
    <property type="project" value="TreeGrafter"/>
</dbReference>
<feature type="compositionally biased region" description="Basic residues" evidence="6">
    <location>
        <begin position="9"/>
        <end position="27"/>
    </location>
</feature>
<dbReference type="Gene3D" id="3.100.10.10">
    <property type="match status" value="1"/>
</dbReference>
<reference evidence="8 9" key="1">
    <citation type="submission" date="2017-03" db="EMBL/GenBank/DDBJ databases">
        <title>Draft Genome sequence of Marispirochaeta sp. strain JC444.</title>
        <authorList>
            <person name="Shivani Y."/>
            <person name="Subhash Y."/>
            <person name="Sasikala C."/>
            <person name="Ramana C."/>
        </authorList>
    </citation>
    <scope>NUCLEOTIDE SEQUENCE [LARGE SCALE GENOMIC DNA]</scope>
    <source>
        <strain evidence="8 9">JC444</strain>
    </source>
</reference>
<dbReference type="GO" id="GO:0003735">
    <property type="term" value="F:structural constituent of ribosome"/>
    <property type="evidence" value="ECO:0007669"/>
    <property type="project" value="InterPro"/>
</dbReference>
<sequence length="159" mass="17239">MELHAPKGSTKKKIIVGRGNSARRGRTSGKGNNGQNARSGGGVRPGFEGGQMPLYRRVARRGFSNYPFKKEYLPVNLELIEKKFADGETVSLETLKEKKLVKGKNVAVKILANGEITKKLTFQVDHVSSAAKEKIEKAGGTVAVAAQEKSEKNAEEKGE</sequence>
<comment type="caution">
    <text evidence="8">The sequence shown here is derived from an EMBL/GenBank/DDBJ whole genome shotgun (WGS) entry which is preliminary data.</text>
</comment>
<dbReference type="InterPro" id="IPR036227">
    <property type="entry name" value="Ribosomal_uL15/eL18_sf"/>
</dbReference>
<feature type="compositionally biased region" description="Polar residues" evidence="6">
    <location>
        <begin position="29"/>
        <end position="38"/>
    </location>
</feature>
<dbReference type="PANTHER" id="PTHR12934:SF11">
    <property type="entry name" value="LARGE RIBOSOMAL SUBUNIT PROTEIN UL15M"/>
    <property type="match status" value="1"/>
</dbReference>
<accession>A0A1Y1S3J5</accession>
<dbReference type="HAMAP" id="MF_01341">
    <property type="entry name" value="Ribosomal_uL15"/>
    <property type="match status" value="1"/>
</dbReference>
<comment type="subunit">
    <text evidence="4">Part of the 50S ribosomal subunit.</text>
</comment>
<organism evidence="8 9">
    <name type="scientific">Marispirochaeta aestuarii</name>
    <dbReference type="NCBI Taxonomy" id="1963862"/>
    <lineage>
        <taxon>Bacteria</taxon>
        <taxon>Pseudomonadati</taxon>
        <taxon>Spirochaetota</taxon>
        <taxon>Spirochaetia</taxon>
        <taxon>Spirochaetales</taxon>
        <taxon>Spirochaetaceae</taxon>
        <taxon>Marispirochaeta</taxon>
    </lineage>
</organism>
<dbReference type="AlphaFoldDB" id="A0A1Y1S3J5"/>
<proteinExistence type="inferred from homology"/>
<comment type="function">
    <text evidence="4">Binds to the 23S rRNA.</text>
</comment>
<dbReference type="EMBL" id="MWQY01000001">
    <property type="protein sequence ID" value="ORC38225.1"/>
    <property type="molecule type" value="Genomic_DNA"/>
</dbReference>
<dbReference type="GO" id="GO:0019843">
    <property type="term" value="F:rRNA binding"/>
    <property type="evidence" value="ECO:0007669"/>
    <property type="project" value="UniProtKB-UniRule"/>
</dbReference>
<keyword evidence="9" id="KW-1185">Reference proteome</keyword>
<evidence type="ECO:0000256" key="2">
    <source>
        <dbReference type="ARBA" id="ARBA00022980"/>
    </source>
</evidence>
<dbReference type="InterPro" id="IPR005749">
    <property type="entry name" value="Ribosomal_uL15_bac-type"/>
</dbReference>
<evidence type="ECO:0000256" key="6">
    <source>
        <dbReference type="SAM" id="MobiDB-lite"/>
    </source>
</evidence>
<feature type="compositionally biased region" description="Gly residues" evidence="6">
    <location>
        <begin position="39"/>
        <end position="49"/>
    </location>
</feature>
<keyword evidence="4" id="KW-0699">rRNA-binding</keyword>
<evidence type="ECO:0000256" key="5">
    <source>
        <dbReference type="RuleBase" id="RU003888"/>
    </source>
</evidence>
<evidence type="ECO:0000259" key="7">
    <source>
        <dbReference type="Pfam" id="PF00828"/>
    </source>
</evidence>
<keyword evidence="4" id="KW-0694">RNA-binding</keyword>
<dbReference type="NCBIfam" id="TIGR01071">
    <property type="entry name" value="rplO_bact"/>
    <property type="match status" value="1"/>
</dbReference>
<dbReference type="Pfam" id="PF00828">
    <property type="entry name" value="Ribosomal_L27A"/>
    <property type="match status" value="1"/>
</dbReference>
<dbReference type="RefSeq" id="WP_083047145.1">
    <property type="nucleotide sequence ID" value="NZ_CAXXQO010000003.1"/>
</dbReference>
<dbReference type="STRING" id="1963862.B4O97_00265"/>
<dbReference type="GO" id="GO:0006412">
    <property type="term" value="P:translation"/>
    <property type="evidence" value="ECO:0007669"/>
    <property type="project" value="UniProtKB-UniRule"/>
</dbReference>